<evidence type="ECO:0000256" key="2">
    <source>
        <dbReference type="SAM" id="MobiDB-lite"/>
    </source>
</evidence>
<name>A0A2S4MQ88_9HYPH</name>
<feature type="active site" description="Proton acceptor" evidence="1">
    <location>
        <position position="260"/>
    </location>
</feature>
<dbReference type="InterPro" id="IPR013320">
    <property type="entry name" value="ConA-like_dom_sf"/>
</dbReference>
<dbReference type="Gene3D" id="2.60.120.700">
    <property type="entry name" value="Peptidase G1"/>
    <property type="match status" value="1"/>
</dbReference>
<dbReference type="PANTHER" id="PTHR37536">
    <property type="entry name" value="PUTATIVE (AFU_ORTHOLOGUE AFUA_3G02970)-RELATED"/>
    <property type="match status" value="1"/>
</dbReference>
<reference evidence="3 4" key="1">
    <citation type="submission" date="2018-01" db="EMBL/GenBank/DDBJ databases">
        <title>Genomic Encyclopedia of Type Strains, Phase III (KMG-III): the genomes of soil and plant-associated and newly described type strains.</title>
        <authorList>
            <person name="Whitman W."/>
        </authorList>
    </citation>
    <scope>NUCLEOTIDE SEQUENCE [LARGE SCALE GENOMIC DNA]</scope>
    <source>
        <strain evidence="3 4">1131</strain>
    </source>
</reference>
<gene>
    <name evidence="3" type="ORF">CYD53_101453</name>
</gene>
<evidence type="ECO:0000313" key="3">
    <source>
        <dbReference type="EMBL" id="POR56930.1"/>
    </source>
</evidence>
<dbReference type="InterPro" id="IPR000250">
    <property type="entry name" value="Peptidase_G1"/>
</dbReference>
<dbReference type="AlphaFoldDB" id="A0A2S4MQ88"/>
<dbReference type="EMBL" id="PQFZ01000001">
    <property type="protein sequence ID" value="POR56930.1"/>
    <property type="molecule type" value="Genomic_DNA"/>
</dbReference>
<dbReference type="CDD" id="cd13426">
    <property type="entry name" value="Peptidase_G1"/>
    <property type="match status" value="1"/>
</dbReference>
<dbReference type="InterPro" id="IPR038656">
    <property type="entry name" value="Peptidase_G1_sf"/>
</dbReference>
<dbReference type="Proteomes" id="UP000236919">
    <property type="component" value="Unassembled WGS sequence"/>
</dbReference>
<dbReference type="Pfam" id="PF01828">
    <property type="entry name" value="Peptidase_A4"/>
    <property type="match status" value="1"/>
</dbReference>
<keyword evidence="4" id="KW-1185">Reference proteome</keyword>
<feature type="compositionally biased region" description="Basic and acidic residues" evidence="2">
    <location>
        <begin position="1"/>
        <end position="10"/>
    </location>
</feature>
<dbReference type="GO" id="GO:0006508">
    <property type="term" value="P:proteolysis"/>
    <property type="evidence" value="ECO:0007669"/>
    <property type="project" value="InterPro"/>
</dbReference>
<evidence type="ECO:0000256" key="1">
    <source>
        <dbReference type="PIRSR" id="PIRSR600250-50"/>
    </source>
</evidence>
<dbReference type="GO" id="GO:0070007">
    <property type="term" value="F:glutamic-type endopeptidase activity"/>
    <property type="evidence" value="ECO:0007669"/>
    <property type="project" value="InterPro"/>
</dbReference>
<protein>
    <submittedName>
        <fullName evidence="3">Peptidase A4-like protein</fullName>
    </submittedName>
</protein>
<dbReference type="SUPFAM" id="SSF49899">
    <property type="entry name" value="Concanavalin A-like lectins/glucanases"/>
    <property type="match status" value="1"/>
</dbReference>
<organism evidence="3 4">
    <name type="scientific">Bosea psychrotolerans</name>
    <dbReference type="NCBI Taxonomy" id="1871628"/>
    <lineage>
        <taxon>Bacteria</taxon>
        <taxon>Pseudomonadati</taxon>
        <taxon>Pseudomonadota</taxon>
        <taxon>Alphaproteobacteria</taxon>
        <taxon>Hyphomicrobiales</taxon>
        <taxon>Boseaceae</taxon>
        <taxon>Bosea</taxon>
    </lineage>
</organism>
<feature type="region of interest" description="Disordered" evidence="2">
    <location>
        <begin position="1"/>
        <end position="30"/>
    </location>
</feature>
<dbReference type="PANTHER" id="PTHR37536:SF1">
    <property type="entry name" value="ASPERGILLOPEPSIN, PUTAITVE (AFU_ORTHOLOGUE AFUA_7G01200)"/>
    <property type="match status" value="1"/>
</dbReference>
<sequence>MMAGEPHDKLPPGGGGAAAAGGIAACPLPPEGFDPETAQDEELARYGLPIQRAMARNPAASAFRRAFLQRRPGGPPLRFLLAQGPGAGAPPSGVRPIAAITTWPAHKSVNWSGGYVAPCEGRSFVSVMGAWTVPAVSAPPGGTATDYRSSTWLGLDGQKSYLDSSLPQTGTLQKWVTSPVARAEYSAWFQWWARGQDNPQYDLPLPVAAGDEIRAIISALDETTVLVGLRNVTQDAITAFFAFAPAGRRISGATAEWIMERPSPMGSDGWEAYELPVYARFAFSGCVAESIAPGRADLQDHELEGARLIRMYKLNTDPTSVRTISTARRILAPAPRLEMTYIGP</sequence>
<accession>A0A2S4MQ88</accession>
<proteinExistence type="predicted"/>
<evidence type="ECO:0000313" key="4">
    <source>
        <dbReference type="Proteomes" id="UP000236919"/>
    </source>
</evidence>
<comment type="caution">
    <text evidence="3">The sequence shown here is derived from an EMBL/GenBank/DDBJ whole genome shotgun (WGS) entry which is preliminary data.</text>
</comment>